<name>A0ABD5QMX9_9EURY</name>
<evidence type="ECO:0000313" key="2">
    <source>
        <dbReference type="Proteomes" id="UP001596145"/>
    </source>
</evidence>
<dbReference type="Proteomes" id="UP001596145">
    <property type="component" value="Unassembled WGS sequence"/>
</dbReference>
<keyword evidence="2" id="KW-1185">Reference proteome</keyword>
<comment type="caution">
    <text evidence="1">The sequence shown here is derived from an EMBL/GenBank/DDBJ whole genome shotgun (WGS) entry which is preliminary data.</text>
</comment>
<accession>A0ABD5QMX9</accession>
<proteinExistence type="predicted"/>
<dbReference type="EMBL" id="JBHSKV010000001">
    <property type="protein sequence ID" value="MFC5133473.1"/>
    <property type="molecule type" value="Genomic_DNA"/>
</dbReference>
<dbReference type="AlphaFoldDB" id="A0ABD5QMX9"/>
<sequence length="60" mass="7067">MSNPYTAMTLQELKEKRQEIYGLALKDLDRGHIYGAQDMRAEAQRIEDEIARRRGERSEQ</sequence>
<evidence type="ECO:0008006" key="3">
    <source>
        <dbReference type="Google" id="ProtNLM"/>
    </source>
</evidence>
<protein>
    <recommendedName>
        <fullName evidence="3">50S ribosomal protein L29</fullName>
    </recommendedName>
</protein>
<evidence type="ECO:0000313" key="1">
    <source>
        <dbReference type="EMBL" id="MFC5133473.1"/>
    </source>
</evidence>
<dbReference type="RefSeq" id="WP_136516470.1">
    <property type="nucleotide sequence ID" value="NZ_JBHSKV010000001.1"/>
</dbReference>
<gene>
    <name evidence="1" type="ORF">ACFPJA_01855</name>
</gene>
<organism evidence="1 2">
    <name type="scientific">Halorubrum glutamatedens</name>
    <dbReference type="NCBI Taxonomy" id="2707018"/>
    <lineage>
        <taxon>Archaea</taxon>
        <taxon>Methanobacteriati</taxon>
        <taxon>Methanobacteriota</taxon>
        <taxon>Stenosarchaea group</taxon>
        <taxon>Halobacteria</taxon>
        <taxon>Halobacteriales</taxon>
        <taxon>Haloferacaceae</taxon>
        <taxon>Halorubrum</taxon>
    </lineage>
</organism>
<reference evidence="1 2" key="1">
    <citation type="journal article" date="2019" name="Int. J. Syst. Evol. Microbiol.">
        <title>The Global Catalogue of Microorganisms (GCM) 10K type strain sequencing project: providing services to taxonomists for standard genome sequencing and annotation.</title>
        <authorList>
            <consortium name="The Broad Institute Genomics Platform"/>
            <consortium name="The Broad Institute Genome Sequencing Center for Infectious Disease"/>
            <person name="Wu L."/>
            <person name="Ma J."/>
        </authorList>
    </citation>
    <scope>NUCLEOTIDE SEQUENCE [LARGE SCALE GENOMIC DNA]</scope>
    <source>
        <strain evidence="1 2">CGMCC 1.16026</strain>
    </source>
</reference>